<protein>
    <submittedName>
        <fullName evidence="1">Uncharacterized protein</fullName>
    </submittedName>
</protein>
<name>A0AAT9TS38_9CAUD</name>
<reference evidence="1" key="2">
    <citation type="journal article" date="2024" name="Heliyon">
        <title>Complete genome sequence of the novel virulent phage PMBT24 infecting Enterocloster bolteae from the human gut.</title>
        <authorList>
            <person name="Sprotte S."/>
            <person name="Brinks E."/>
            <person name="Neve H."/>
            <person name="Franz C.M.A.P."/>
        </authorList>
    </citation>
    <scope>NUCLEOTIDE SEQUENCE</scope>
</reference>
<proteinExistence type="predicted"/>
<sequence length="60" mass="7105">MSDACENCIHRNVCTHRNDFEKFVKEIDSITVKAYAMNFKSEPRCIYFKPNSVQRNSLFQ</sequence>
<organism evidence="1">
    <name type="scientific">Enterocloster phage PMBT24</name>
    <dbReference type="NCBI Taxonomy" id="3025413"/>
    <lineage>
        <taxon>Viruses</taxon>
        <taxon>Duplodnaviria</taxon>
        <taxon>Heunggongvirae</taxon>
        <taxon>Uroviricota</taxon>
        <taxon>Caudoviricetes</taxon>
    </lineage>
</organism>
<dbReference type="EMBL" id="OQ326496">
    <property type="protein sequence ID" value="WDQ45577.1"/>
    <property type="molecule type" value="Genomic_DNA"/>
</dbReference>
<evidence type="ECO:0000313" key="1">
    <source>
        <dbReference type="EMBL" id="WDQ45577.1"/>
    </source>
</evidence>
<accession>A0AAT9TS38</accession>
<reference evidence="1" key="1">
    <citation type="submission" date="2023-01" db="EMBL/GenBank/DDBJ databases">
        <authorList>
            <person name="Sprotte S."/>
            <person name="Brinks E."/>
        </authorList>
    </citation>
    <scope>NUCLEOTIDE SEQUENCE</scope>
</reference>